<organism evidence="3 4">
    <name type="scientific">Apiospora marii</name>
    <dbReference type="NCBI Taxonomy" id="335849"/>
    <lineage>
        <taxon>Eukaryota</taxon>
        <taxon>Fungi</taxon>
        <taxon>Dikarya</taxon>
        <taxon>Ascomycota</taxon>
        <taxon>Pezizomycotina</taxon>
        <taxon>Sordariomycetes</taxon>
        <taxon>Xylariomycetidae</taxon>
        <taxon>Amphisphaeriales</taxon>
        <taxon>Apiosporaceae</taxon>
        <taxon>Apiospora</taxon>
    </lineage>
</organism>
<name>A0ABR1SSP6_9PEZI</name>
<keyword evidence="1" id="KW-0812">Transmembrane</keyword>
<dbReference type="EMBL" id="JAQQWI010000004">
    <property type="protein sequence ID" value="KAK8036543.1"/>
    <property type="molecule type" value="Genomic_DNA"/>
</dbReference>
<dbReference type="PANTHER" id="PTHR34502:SF4">
    <property type="entry name" value="DUF6594 DOMAIN-CONTAINING PROTEIN"/>
    <property type="match status" value="1"/>
</dbReference>
<accession>A0ABR1SSP6</accession>
<feature type="transmembrane region" description="Helical" evidence="1">
    <location>
        <begin position="234"/>
        <end position="257"/>
    </location>
</feature>
<dbReference type="PANTHER" id="PTHR34502">
    <property type="entry name" value="DUF6594 DOMAIN-CONTAINING PROTEIN-RELATED"/>
    <property type="match status" value="1"/>
</dbReference>
<evidence type="ECO:0000259" key="2">
    <source>
        <dbReference type="Pfam" id="PF20237"/>
    </source>
</evidence>
<feature type="transmembrane region" description="Helical" evidence="1">
    <location>
        <begin position="263"/>
        <end position="284"/>
    </location>
</feature>
<feature type="non-terminal residue" evidence="3">
    <location>
        <position position="1"/>
    </location>
</feature>
<keyword evidence="1" id="KW-0472">Membrane</keyword>
<evidence type="ECO:0000256" key="1">
    <source>
        <dbReference type="SAM" id="Phobius"/>
    </source>
</evidence>
<dbReference type="InterPro" id="IPR046529">
    <property type="entry name" value="DUF6594"/>
</dbReference>
<keyword evidence="1" id="KW-1133">Transmembrane helix</keyword>
<keyword evidence="4" id="KW-1185">Reference proteome</keyword>
<dbReference type="Pfam" id="PF20237">
    <property type="entry name" value="DUF6594"/>
    <property type="match status" value="1"/>
</dbReference>
<gene>
    <name evidence="3" type="ORF">PG991_001680</name>
</gene>
<sequence>HFEFSGLRIERKYVGYKDFTTFVALHDDVFSIRRFGKLHIRCLLTLQDRLVHLESKLDSLDEHYARKSVRAYGRNPTKTVDLGQNPDRTHIHDQLREINNGTMRDDMPERAKLLAQIKATLVEYDVSMNKKIDKMLDELFLKYSSMKTQRTASKNHIDSIRAWFSDNPKAINDEETGFIKQNDDLICFSTAKSPLRIFIERFFFQRFTPNIFKKRLGVQMNARHNISIYDDYKISVLTGFITYSMILSLTITPLWLLQGISSLGMKLAIISISVILCLGCLSFASIGRPLERLTATIG</sequence>
<dbReference type="Proteomes" id="UP001396898">
    <property type="component" value="Unassembled WGS sequence"/>
</dbReference>
<proteinExistence type="predicted"/>
<feature type="domain" description="DUF6594" evidence="2">
    <location>
        <begin position="16"/>
        <end position="297"/>
    </location>
</feature>
<evidence type="ECO:0000313" key="4">
    <source>
        <dbReference type="Proteomes" id="UP001396898"/>
    </source>
</evidence>
<comment type="caution">
    <text evidence="3">The sequence shown here is derived from an EMBL/GenBank/DDBJ whole genome shotgun (WGS) entry which is preliminary data.</text>
</comment>
<protein>
    <recommendedName>
        <fullName evidence="2">DUF6594 domain-containing protein</fullName>
    </recommendedName>
</protein>
<reference evidence="3 4" key="1">
    <citation type="submission" date="2023-01" db="EMBL/GenBank/DDBJ databases">
        <title>Analysis of 21 Apiospora genomes using comparative genomics revels a genus with tremendous synthesis potential of carbohydrate active enzymes and secondary metabolites.</title>
        <authorList>
            <person name="Sorensen T."/>
        </authorList>
    </citation>
    <scope>NUCLEOTIDE SEQUENCE [LARGE SCALE GENOMIC DNA]</scope>
    <source>
        <strain evidence="3 4">CBS 20057</strain>
    </source>
</reference>
<evidence type="ECO:0000313" key="3">
    <source>
        <dbReference type="EMBL" id="KAK8036543.1"/>
    </source>
</evidence>